<dbReference type="EMBL" id="ML993849">
    <property type="protein sequence ID" value="KAF2205822.1"/>
    <property type="molecule type" value="Genomic_DNA"/>
</dbReference>
<evidence type="ECO:0000313" key="3">
    <source>
        <dbReference type="Proteomes" id="UP000799536"/>
    </source>
</evidence>
<dbReference type="Proteomes" id="UP000799536">
    <property type="component" value="Unassembled WGS sequence"/>
</dbReference>
<gene>
    <name evidence="2" type="ORF">GQ43DRAFT_210692</name>
</gene>
<sequence>MSTLGSTPPLRPVQLSRHSSMNICLAKLAILVEYVFLQYRSFRSKFDFIRRSAFC</sequence>
<proteinExistence type="predicted"/>
<keyword evidence="1" id="KW-0472">Membrane</keyword>
<keyword evidence="1" id="KW-0812">Transmembrane</keyword>
<accession>A0A9P4MX68</accession>
<feature type="transmembrane region" description="Helical" evidence="1">
    <location>
        <begin position="20"/>
        <end position="37"/>
    </location>
</feature>
<dbReference type="AlphaFoldDB" id="A0A9P4MX68"/>
<evidence type="ECO:0000256" key="1">
    <source>
        <dbReference type="SAM" id="Phobius"/>
    </source>
</evidence>
<comment type="caution">
    <text evidence="2">The sequence shown here is derived from an EMBL/GenBank/DDBJ whole genome shotgun (WGS) entry which is preliminary data.</text>
</comment>
<evidence type="ECO:0000313" key="2">
    <source>
        <dbReference type="EMBL" id="KAF2205822.1"/>
    </source>
</evidence>
<keyword evidence="1" id="KW-1133">Transmembrane helix</keyword>
<keyword evidence="3" id="KW-1185">Reference proteome</keyword>
<organism evidence="2 3">
    <name type="scientific">Delitschia confertaspora ATCC 74209</name>
    <dbReference type="NCBI Taxonomy" id="1513339"/>
    <lineage>
        <taxon>Eukaryota</taxon>
        <taxon>Fungi</taxon>
        <taxon>Dikarya</taxon>
        <taxon>Ascomycota</taxon>
        <taxon>Pezizomycotina</taxon>
        <taxon>Dothideomycetes</taxon>
        <taxon>Pleosporomycetidae</taxon>
        <taxon>Pleosporales</taxon>
        <taxon>Delitschiaceae</taxon>
        <taxon>Delitschia</taxon>
    </lineage>
</organism>
<protein>
    <submittedName>
        <fullName evidence="2">Uncharacterized protein</fullName>
    </submittedName>
</protein>
<name>A0A9P4MX68_9PLEO</name>
<reference evidence="2" key="1">
    <citation type="journal article" date="2020" name="Stud. Mycol.">
        <title>101 Dothideomycetes genomes: a test case for predicting lifestyles and emergence of pathogens.</title>
        <authorList>
            <person name="Haridas S."/>
            <person name="Albert R."/>
            <person name="Binder M."/>
            <person name="Bloem J."/>
            <person name="Labutti K."/>
            <person name="Salamov A."/>
            <person name="Andreopoulos B."/>
            <person name="Baker S."/>
            <person name="Barry K."/>
            <person name="Bills G."/>
            <person name="Bluhm B."/>
            <person name="Cannon C."/>
            <person name="Castanera R."/>
            <person name="Culley D."/>
            <person name="Daum C."/>
            <person name="Ezra D."/>
            <person name="Gonzalez J."/>
            <person name="Henrissat B."/>
            <person name="Kuo A."/>
            <person name="Liang C."/>
            <person name="Lipzen A."/>
            <person name="Lutzoni F."/>
            <person name="Magnuson J."/>
            <person name="Mondo S."/>
            <person name="Nolan M."/>
            <person name="Ohm R."/>
            <person name="Pangilinan J."/>
            <person name="Park H.-J."/>
            <person name="Ramirez L."/>
            <person name="Alfaro M."/>
            <person name="Sun H."/>
            <person name="Tritt A."/>
            <person name="Yoshinaga Y."/>
            <person name="Zwiers L.-H."/>
            <person name="Turgeon B."/>
            <person name="Goodwin S."/>
            <person name="Spatafora J."/>
            <person name="Crous P."/>
            <person name="Grigoriev I."/>
        </authorList>
    </citation>
    <scope>NUCLEOTIDE SEQUENCE</scope>
    <source>
        <strain evidence="2">ATCC 74209</strain>
    </source>
</reference>